<name>A0A485LFU9_9STRA</name>
<sequence>MATSSVALWQHPFVDVFKHVATVRMETIVRGDVEQIMDKHIRKNVYRLRGKIAASNYLRIPKDSNVTSNMHLTGRFVYVELRRVHGDSVTFHLEVLTMKKSMLRFTFSSIYSSTRSMGVNLRIPLMLTDKWTVLALDMYQLLDLHTSVSYNREGYAALKAISLCSSMFVRGIYTSDILYLPETLPKSMQFPLVKPADGIQASNSWDVVYDWRWLPQLPSAPTPTDKLISTAIDTLGTTATNQSDAHDVRPPAFALQIDTSHHPPLRRASSNQSASPSPRSRSPSRLFSKLTPDDCEAQLHGHRVRVLDKADTILQEAGIHRQSPVKSSYVKAKYLTATGVYTPTKYSRHANFSGKNTTLWPTPVATLDRVVGFSCGHRDAVVWAHNASTFAFACESTVVVGRRTEDDHGGHGLHTQELLLGHTDDITTIAYSPASGLLASAQSGATPLVRLWALAPKGHCVATINAHAGGVLTLAFNPSGQMLSGVGKDAKQRVQLLVWDISTTSPPASKLPPPTLVAKQLCDVAISKLKFSPHEPDRLVSCGRESIRFWRIKAGHLPSCPVVLHEYARDVVFTDVDFDPIVLGNQTNRPVYVASTHGTVLVVDYDTMALTCVYKLHDGPIRGLRVNEGFCVTGSDDGFLRVWPLDFTDFYLEAQHDAGVVALDLSPDGLHALVGCVNGTIGVLDISSQAYTTVVRAHTDRITHLLTNPRGDAFVTASHDHTIRVWDMATGIQTVEFKTADAVATSLAHHPRKDRLAVGFSSGILRLFDIESMEVLETYQQHMGAVEDVRYGRSACYSTGVDQQLCCYQANATTVHMVNCAFPPGGGTFHLHVGLKILAVAGKDAQSIEIRDMYSLRHLRSVVAPSKPTAASTMPPLRVLGFVHTQLVAMDASQRVLLCCATTGCVLQTYPSLCNGPLGHVVFTASGQHAITGRVDQTQLQVVLLETTQQLRALQMFSGQASGLRHVDLAAGGQHIVSCGAGAAVYLWQFHGPPSPETPRDAAVVEVDDDDEHALYEAHRPFNDYDDADDVPNALVPTPIQPPTKREVRPTQDILTCEPTFTAGWNVDAQVPVVWSDETNVLVSASGAALLVETRSGSQRRIRQHRHSVQGLSLAHDGRSMASHDGITVCVWRLAPWTLVAEWHWPHLTQHAFLVWAPLDNEILGVAMTAAATTTLLVWAVETNEVEDEAACVAQTTLSSGSIRQAVWMHDPNQRLPFAFCTNAPFRGWNIDRTTHTLISVPFLDECPVAWMQTSASVPDHVLVYTPDCAISFYNVHTHTLAGTAPLHKRHTVQHLHWLTHYIVVATDTAPCLWVYTVCPQTFRLTLHTSTTPDSLEIHTIRVNRPITRVALSAATGKGLVLTSFGTLWYVDVDAHTKQLLRRVHAIPIHAAAASADRLATIAGTTVRLWDTQSLHEVAYAVVAGDDANRPVCVDVNVSGCVVGCADGSFRVWDLSLGMVVHEGAASWSTMETNKTSGSTKGAPPMHQVKYLGDSASVILATATGHCALFHVPTKHLQRLPLPFGATQPHVLSSQNDVKVGGTLLHVATSKSSAAATSMWLVLWQSKSAKCYVNAFTNVTTAQDAWELTGTTHGACAVFAPSHETMVLYVANGMVEGRCVALREVIFRCVVGDEALPTSMHVYMQSSVLCHTGDGTMYILDVEHERLFHATTTFQDNDDNEVERGGKRAVFCTIPRQAHVIHIQGNRLSTMQLTVGGATTATPRR</sequence>
<dbReference type="SUPFAM" id="SSF50978">
    <property type="entry name" value="WD40 repeat-like"/>
    <property type="match status" value="4"/>
</dbReference>
<dbReference type="Pfam" id="PF05018">
    <property type="entry name" value="CFA20_dom"/>
    <property type="match status" value="1"/>
</dbReference>
<dbReference type="Proteomes" id="UP000332933">
    <property type="component" value="Unassembled WGS sequence"/>
</dbReference>
<dbReference type="InterPro" id="IPR001680">
    <property type="entry name" value="WD40_rpt"/>
</dbReference>
<organism evidence="7 8">
    <name type="scientific">Aphanomyces stellatus</name>
    <dbReference type="NCBI Taxonomy" id="120398"/>
    <lineage>
        <taxon>Eukaryota</taxon>
        <taxon>Sar</taxon>
        <taxon>Stramenopiles</taxon>
        <taxon>Oomycota</taxon>
        <taxon>Saprolegniomycetes</taxon>
        <taxon>Saprolegniales</taxon>
        <taxon>Verrucalvaceae</taxon>
        <taxon>Aphanomyces</taxon>
    </lineage>
</organism>
<keyword evidence="1 3" id="KW-0853">WD repeat</keyword>
<dbReference type="EMBL" id="CAADRA010006765">
    <property type="protein sequence ID" value="VFT96845.1"/>
    <property type="molecule type" value="Genomic_DNA"/>
</dbReference>
<dbReference type="EMBL" id="VJMH01006742">
    <property type="protein sequence ID" value="KAF0688280.1"/>
    <property type="molecule type" value="Genomic_DNA"/>
</dbReference>
<dbReference type="PANTHER" id="PTHR13720">
    <property type="entry name" value="WD-40 REPEAT PROTEIN"/>
    <property type="match status" value="1"/>
</dbReference>
<evidence type="ECO:0000256" key="4">
    <source>
        <dbReference type="SAM" id="MobiDB-lite"/>
    </source>
</evidence>
<dbReference type="SMART" id="SM00320">
    <property type="entry name" value="WD40"/>
    <property type="match status" value="12"/>
</dbReference>
<evidence type="ECO:0000256" key="2">
    <source>
        <dbReference type="ARBA" id="ARBA00022737"/>
    </source>
</evidence>
<feature type="compositionally biased region" description="Low complexity" evidence="4">
    <location>
        <begin position="266"/>
        <end position="285"/>
    </location>
</feature>
<feature type="region of interest" description="Disordered" evidence="4">
    <location>
        <begin position="262"/>
        <end position="287"/>
    </location>
</feature>
<dbReference type="SUPFAM" id="SSF82171">
    <property type="entry name" value="DPP6 N-terminal domain-like"/>
    <property type="match status" value="1"/>
</dbReference>
<keyword evidence="8" id="KW-1185">Reference proteome</keyword>
<dbReference type="Pfam" id="PF00400">
    <property type="entry name" value="WD40"/>
    <property type="match status" value="4"/>
</dbReference>
<evidence type="ECO:0000313" key="6">
    <source>
        <dbReference type="EMBL" id="KAF0688280.1"/>
    </source>
</evidence>
<dbReference type="InterPro" id="IPR007714">
    <property type="entry name" value="CFA20_dom"/>
</dbReference>
<evidence type="ECO:0000313" key="7">
    <source>
        <dbReference type="EMBL" id="VFT96845.1"/>
    </source>
</evidence>
<dbReference type="InterPro" id="IPR036322">
    <property type="entry name" value="WD40_repeat_dom_sf"/>
</dbReference>
<keyword evidence="2" id="KW-0677">Repeat</keyword>
<dbReference type="OrthoDB" id="6252103at2759"/>
<dbReference type="InterPro" id="IPR015943">
    <property type="entry name" value="WD40/YVTN_repeat-like_dom_sf"/>
</dbReference>
<dbReference type="Gene3D" id="2.130.10.10">
    <property type="entry name" value="YVTN repeat-like/Quinoprotein amine dehydrogenase"/>
    <property type="match status" value="5"/>
</dbReference>
<feature type="repeat" description="WD" evidence="3">
    <location>
        <begin position="695"/>
        <end position="736"/>
    </location>
</feature>
<dbReference type="PROSITE" id="PS50294">
    <property type="entry name" value="WD_REPEATS_REGION"/>
    <property type="match status" value="1"/>
</dbReference>
<feature type="domain" description="CFA20" evidence="5">
    <location>
        <begin position="9"/>
        <end position="190"/>
    </location>
</feature>
<reference evidence="6" key="2">
    <citation type="submission" date="2019-06" db="EMBL/GenBank/DDBJ databases">
        <title>Genomics analysis of Aphanomyces spp. identifies a new class of oomycete effector associated with host adaptation.</title>
        <authorList>
            <person name="Gaulin E."/>
        </authorList>
    </citation>
    <scope>NUCLEOTIDE SEQUENCE</scope>
    <source>
        <strain evidence="6">CBS 578.67</strain>
    </source>
</reference>
<gene>
    <name evidence="7" type="primary">Aste57867_20150</name>
    <name evidence="6" type="ORF">As57867_020084</name>
    <name evidence="7" type="ORF">ASTE57867_20150</name>
</gene>
<dbReference type="InterPro" id="IPR050630">
    <property type="entry name" value="WD_repeat_EMAP"/>
</dbReference>
<proteinExistence type="predicted"/>
<reference evidence="7 8" key="1">
    <citation type="submission" date="2019-03" db="EMBL/GenBank/DDBJ databases">
        <authorList>
            <person name="Gaulin E."/>
            <person name="Dumas B."/>
        </authorList>
    </citation>
    <scope>NUCLEOTIDE SEQUENCE [LARGE SCALE GENOMIC DNA]</scope>
    <source>
        <strain evidence="7">CBS 568.67</strain>
    </source>
</reference>
<evidence type="ECO:0000313" key="8">
    <source>
        <dbReference type="Proteomes" id="UP000332933"/>
    </source>
</evidence>
<protein>
    <submittedName>
        <fullName evidence="7">Aste57867_20150 protein</fullName>
    </submittedName>
</protein>
<dbReference type="PROSITE" id="PS50082">
    <property type="entry name" value="WD_REPEATS_2"/>
    <property type="match status" value="1"/>
</dbReference>
<dbReference type="PANTHER" id="PTHR13720:SF24">
    <property type="entry name" value="WD REPEAT-CONTAINING PROTEIN 90"/>
    <property type="match status" value="1"/>
</dbReference>
<evidence type="ECO:0000256" key="1">
    <source>
        <dbReference type="ARBA" id="ARBA00022574"/>
    </source>
</evidence>
<accession>A0A485LFU9</accession>
<evidence type="ECO:0000259" key="5">
    <source>
        <dbReference type="Pfam" id="PF05018"/>
    </source>
</evidence>
<evidence type="ECO:0000256" key="3">
    <source>
        <dbReference type="PROSITE-ProRule" id="PRU00221"/>
    </source>
</evidence>